<sequence length="120" mass="13813">MCMLQLRSPHFLLLHGLLLLLLWRGCCCRFMADGAATSQQLLMRDTYYVKRSDIERLLSFKPLTVLLCNVAMLCRPSLSFLLFERGNISTTERSRKQVSKATTSYQKEELKNGKSFCLKS</sequence>
<name>A0AAW1KW86_SAPOF</name>
<comment type="caution">
    <text evidence="2">The sequence shown here is derived from an EMBL/GenBank/DDBJ whole genome shotgun (WGS) entry which is preliminary data.</text>
</comment>
<evidence type="ECO:0000313" key="3">
    <source>
        <dbReference type="Proteomes" id="UP001443914"/>
    </source>
</evidence>
<accession>A0AAW1KW86</accession>
<evidence type="ECO:0000256" key="1">
    <source>
        <dbReference type="SAM" id="SignalP"/>
    </source>
</evidence>
<feature type="signal peptide" evidence="1">
    <location>
        <begin position="1"/>
        <end position="28"/>
    </location>
</feature>
<reference evidence="2" key="1">
    <citation type="submission" date="2024-03" db="EMBL/GenBank/DDBJ databases">
        <title>WGS assembly of Saponaria officinalis var. Norfolk2.</title>
        <authorList>
            <person name="Jenkins J."/>
            <person name="Shu S."/>
            <person name="Grimwood J."/>
            <person name="Barry K."/>
            <person name="Goodstein D."/>
            <person name="Schmutz J."/>
            <person name="Leebens-Mack J."/>
            <person name="Osbourn A."/>
        </authorList>
    </citation>
    <scope>NUCLEOTIDE SEQUENCE [LARGE SCALE GENOMIC DNA]</scope>
    <source>
        <strain evidence="2">JIC</strain>
    </source>
</reference>
<protein>
    <recommendedName>
        <fullName evidence="4">Secreted protein</fullName>
    </recommendedName>
</protein>
<dbReference type="EMBL" id="JBDFQZ010000005">
    <property type="protein sequence ID" value="KAK9725617.1"/>
    <property type="molecule type" value="Genomic_DNA"/>
</dbReference>
<dbReference type="Proteomes" id="UP001443914">
    <property type="component" value="Unassembled WGS sequence"/>
</dbReference>
<keyword evidence="3" id="KW-1185">Reference proteome</keyword>
<proteinExistence type="predicted"/>
<organism evidence="2 3">
    <name type="scientific">Saponaria officinalis</name>
    <name type="common">Common soapwort</name>
    <name type="synonym">Lychnis saponaria</name>
    <dbReference type="NCBI Taxonomy" id="3572"/>
    <lineage>
        <taxon>Eukaryota</taxon>
        <taxon>Viridiplantae</taxon>
        <taxon>Streptophyta</taxon>
        <taxon>Embryophyta</taxon>
        <taxon>Tracheophyta</taxon>
        <taxon>Spermatophyta</taxon>
        <taxon>Magnoliopsida</taxon>
        <taxon>eudicotyledons</taxon>
        <taxon>Gunneridae</taxon>
        <taxon>Pentapetalae</taxon>
        <taxon>Caryophyllales</taxon>
        <taxon>Caryophyllaceae</taxon>
        <taxon>Caryophylleae</taxon>
        <taxon>Saponaria</taxon>
    </lineage>
</organism>
<dbReference type="AlphaFoldDB" id="A0AAW1KW86"/>
<keyword evidence="1" id="KW-0732">Signal</keyword>
<gene>
    <name evidence="2" type="ORF">RND81_05G157700</name>
</gene>
<evidence type="ECO:0000313" key="2">
    <source>
        <dbReference type="EMBL" id="KAK9725617.1"/>
    </source>
</evidence>
<evidence type="ECO:0008006" key="4">
    <source>
        <dbReference type="Google" id="ProtNLM"/>
    </source>
</evidence>
<feature type="chain" id="PRO_5043912257" description="Secreted protein" evidence="1">
    <location>
        <begin position="29"/>
        <end position="120"/>
    </location>
</feature>